<dbReference type="PANTHER" id="PTHR34975">
    <property type="entry name" value="SPORE GERMINATION PROTEIN A2"/>
    <property type="match status" value="1"/>
</dbReference>
<feature type="transmembrane region" description="Helical" evidence="8">
    <location>
        <begin position="12"/>
        <end position="35"/>
    </location>
</feature>
<keyword evidence="5 8" id="KW-0812">Transmembrane</keyword>
<sequence precursor="true">MTQEGKFGVHEAVCLLTITSVAKVFYTSPALLVGIVGTASWYMTLISAATAAFGFTFIYFLLKRFPGKNLMEIYDNVLGRFLGFLFSLMLLFILTTTGISNLREFSDVLKVYVYPDSPLGYLMGIILFTAAILSFLGLETIARYSKFVGYALIFGFVLVMILSIQNYEFFRIFPLLGHGIKTTVYTGIMRSSAYAEIIIIGIFAGSLQGISHIKRAAYTSFMLAGIIVSFSLLAYVMSFPYTVAQELTAPMYEMVGVINYGSFFQRVEPIFLFVWSISSLISITVLFYMALLVYCHMFRINDKKPLIIPFSIIFFALASMPLSIIHLIKGLIQILRSFSWTFFFIPPIVTLITATILKKKGSTNA</sequence>
<dbReference type="InterPro" id="IPR004761">
    <property type="entry name" value="Spore_GerAB"/>
</dbReference>
<dbReference type="Proteomes" id="UP000036923">
    <property type="component" value="Unassembled WGS sequence"/>
</dbReference>
<dbReference type="Gene3D" id="1.20.1740.10">
    <property type="entry name" value="Amino acid/polyamine transporter I"/>
    <property type="match status" value="1"/>
</dbReference>
<dbReference type="NCBIfam" id="TIGR00912">
    <property type="entry name" value="2A0309"/>
    <property type="match status" value="1"/>
</dbReference>
<protein>
    <submittedName>
        <fullName evidence="9">Spore germination protein</fullName>
    </submittedName>
</protein>
<dbReference type="OrthoDB" id="1675410at2"/>
<evidence type="ECO:0000256" key="7">
    <source>
        <dbReference type="ARBA" id="ARBA00023136"/>
    </source>
</evidence>
<keyword evidence="3" id="KW-0813">Transport</keyword>
<feature type="transmembrane region" description="Helical" evidence="8">
    <location>
        <begin position="184"/>
        <end position="204"/>
    </location>
</feature>
<dbReference type="GO" id="GO:0016020">
    <property type="term" value="C:membrane"/>
    <property type="evidence" value="ECO:0007669"/>
    <property type="project" value="UniProtKB-SubCell"/>
</dbReference>
<feature type="transmembrane region" description="Helical" evidence="8">
    <location>
        <begin position="119"/>
        <end position="138"/>
    </location>
</feature>
<feature type="transmembrane region" description="Helical" evidence="8">
    <location>
        <begin position="81"/>
        <end position="99"/>
    </location>
</feature>
<reference evidence="10" key="1">
    <citation type="submission" date="2015-07" db="EMBL/GenBank/DDBJ databases">
        <title>Near-Complete Genome Sequence of the Cellulolytic Bacterium Bacteroides (Pseudobacteroides) cellulosolvens ATCC 35603.</title>
        <authorList>
            <person name="Dassa B."/>
            <person name="Utturkar S.M."/>
            <person name="Klingeman D.M."/>
            <person name="Hurt R.A."/>
            <person name="Keller M."/>
            <person name="Xu J."/>
            <person name="Reddy Y.H.K."/>
            <person name="Borovok I."/>
            <person name="Grinberg I.R."/>
            <person name="Lamed R."/>
            <person name="Zhivin O."/>
            <person name="Bayer E.A."/>
            <person name="Brown S.D."/>
        </authorList>
    </citation>
    <scope>NUCLEOTIDE SEQUENCE [LARGE SCALE GENOMIC DNA]</scope>
    <source>
        <strain evidence="10">DSM 2933</strain>
    </source>
</reference>
<keyword evidence="7 8" id="KW-0472">Membrane</keyword>
<feature type="transmembrane region" description="Helical" evidence="8">
    <location>
        <begin position="340"/>
        <end position="357"/>
    </location>
</feature>
<feature type="transmembrane region" description="Helical" evidence="8">
    <location>
        <begin position="216"/>
        <end position="237"/>
    </location>
</feature>
<comment type="similarity">
    <text evidence="2">Belongs to the amino acid-polyamine-organocation (APC) superfamily. Spore germination protein (SGP) (TC 2.A.3.9) family.</text>
</comment>
<organism evidence="9 10">
    <name type="scientific">Pseudobacteroides cellulosolvens ATCC 35603 = DSM 2933</name>
    <dbReference type="NCBI Taxonomy" id="398512"/>
    <lineage>
        <taxon>Bacteria</taxon>
        <taxon>Bacillati</taxon>
        <taxon>Bacillota</taxon>
        <taxon>Clostridia</taxon>
        <taxon>Eubacteriales</taxon>
        <taxon>Oscillospiraceae</taxon>
        <taxon>Pseudobacteroides</taxon>
    </lineage>
</organism>
<comment type="caution">
    <text evidence="9">The sequence shown here is derived from an EMBL/GenBank/DDBJ whole genome shotgun (WGS) entry which is preliminary data.</text>
</comment>
<evidence type="ECO:0000256" key="5">
    <source>
        <dbReference type="ARBA" id="ARBA00022692"/>
    </source>
</evidence>
<dbReference type="eggNOG" id="COG1457">
    <property type="taxonomic scope" value="Bacteria"/>
</dbReference>
<evidence type="ECO:0000256" key="4">
    <source>
        <dbReference type="ARBA" id="ARBA00022544"/>
    </source>
</evidence>
<evidence type="ECO:0000313" key="9">
    <source>
        <dbReference type="EMBL" id="KNY28826.1"/>
    </source>
</evidence>
<evidence type="ECO:0000256" key="8">
    <source>
        <dbReference type="SAM" id="Phobius"/>
    </source>
</evidence>
<keyword evidence="4" id="KW-0309">Germination</keyword>
<dbReference type="RefSeq" id="WP_036936152.1">
    <property type="nucleotide sequence ID" value="NZ_JQKC01000002.1"/>
</dbReference>
<name>A0A0L6JSL0_9FIRM</name>
<gene>
    <name evidence="9" type="ORF">Bccel_4100</name>
</gene>
<feature type="transmembrane region" description="Helical" evidence="8">
    <location>
        <begin position="270"/>
        <end position="294"/>
    </location>
</feature>
<evidence type="ECO:0000256" key="3">
    <source>
        <dbReference type="ARBA" id="ARBA00022448"/>
    </source>
</evidence>
<evidence type="ECO:0000256" key="6">
    <source>
        <dbReference type="ARBA" id="ARBA00022989"/>
    </source>
</evidence>
<keyword evidence="10" id="KW-1185">Reference proteome</keyword>
<evidence type="ECO:0000256" key="2">
    <source>
        <dbReference type="ARBA" id="ARBA00007998"/>
    </source>
</evidence>
<keyword evidence="6 8" id="KW-1133">Transmembrane helix</keyword>
<dbReference type="GO" id="GO:0009847">
    <property type="term" value="P:spore germination"/>
    <property type="evidence" value="ECO:0007669"/>
    <property type="project" value="InterPro"/>
</dbReference>
<evidence type="ECO:0000313" key="10">
    <source>
        <dbReference type="Proteomes" id="UP000036923"/>
    </source>
</evidence>
<dbReference type="Pfam" id="PF03845">
    <property type="entry name" value="Spore_permease"/>
    <property type="match status" value="1"/>
</dbReference>
<dbReference type="EMBL" id="LGTC01000001">
    <property type="protein sequence ID" value="KNY28826.1"/>
    <property type="molecule type" value="Genomic_DNA"/>
</dbReference>
<feature type="transmembrane region" description="Helical" evidence="8">
    <location>
        <begin position="147"/>
        <end position="164"/>
    </location>
</feature>
<accession>A0A0L6JSL0</accession>
<dbReference type="PANTHER" id="PTHR34975:SF2">
    <property type="entry name" value="SPORE GERMINATION PROTEIN A2"/>
    <property type="match status" value="1"/>
</dbReference>
<feature type="transmembrane region" description="Helical" evidence="8">
    <location>
        <begin position="41"/>
        <end position="61"/>
    </location>
</feature>
<comment type="subcellular location">
    <subcellularLocation>
        <location evidence="1">Membrane</location>
        <topology evidence="1">Multi-pass membrane protein</topology>
    </subcellularLocation>
</comment>
<dbReference type="STRING" id="398512.Bccel_4100"/>
<evidence type="ECO:0000256" key="1">
    <source>
        <dbReference type="ARBA" id="ARBA00004141"/>
    </source>
</evidence>
<dbReference type="AlphaFoldDB" id="A0A0L6JSL0"/>
<feature type="transmembrane region" description="Helical" evidence="8">
    <location>
        <begin position="306"/>
        <end position="328"/>
    </location>
</feature>
<proteinExistence type="inferred from homology"/>